<dbReference type="eggNOG" id="COG0739">
    <property type="taxonomic scope" value="Bacteria"/>
</dbReference>
<evidence type="ECO:0000313" key="3">
    <source>
        <dbReference type="Proteomes" id="UP000053586"/>
    </source>
</evidence>
<dbReference type="InterPro" id="IPR011055">
    <property type="entry name" value="Dup_hybrid_motif"/>
</dbReference>
<name>H5TDM1_9ALTE</name>
<sequence length="290" mass="31635">MSITILIKGKNTRIAKRFSIRKTVSLVVGVSLVFLVSSRTTESVYENQIRLNVVKTGLQEQVDLVDKLHNSTGEKLDRLIGLLAAMQFQLNQLDSISASLAKKNGLTEADFVLPQEINTQLSKDAELTSQIEKMADALEFKVQQLSALESILQGLNIEQESKLAGRPVSKGWLSSYYGIRKDPFNGKPTMHKGIDFAGEEGSEVVATGAGIVTWAGNRSGYGGLVEIDHGNGLRTRYGHNSVLTVKKGDIVTKGQAVALLGNTGRSTGAHVHYEVLENGRQIDPLPFIYR</sequence>
<dbReference type="InterPro" id="IPR016047">
    <property type="entry name" value="M23ase_b-sheet_dom"/>
</dbReference>
<dbReference type="FunFam" id="2.70.70.10:FF:000006">
    <property type="entry name" value="M23 family peptidase"/>
    <property type="match status" value="1"/>
</dbReference>
<dbReference type="GO" id="GO:0004222">
    <property type="term" value="F:metalloendopeptidase activity"/>
    <property type="evidence" value="ECO:0007669"/>
    <property type="project" value="TreeGrafter"/>
</dbReference>
<gene>
    <name evidence="2" type="ORF">GPUN_2283</name>
</gene>
<proteinExistence type="predicted"/>
<organism evidence="2 3">
    <name type="scientific">Glaciecola punicea ACAM 611</name>
    <dbReference type="NCBI Taxonomy" id="1121923"/>
    <lineage>
        <taxon>Bacteria</taxon>
        <taxon>Pseudomonadati</taxon>
        <taxon>Pseudomonadota</taxon>
        <taxon>Gammaproteobacteria</taxon>
        <taxon>Alteromonadales</taxon>
        <taxon>Alteromonadaceae</taxon>
        <taxon>Glaciecola</taxon>
    </lineage>
</organism>
<accession>H5TDM1</accession>
<dbReference type="PANTHER" id="PTHR21666:SF291">
    <property type="entry name" value="STAGE II SPORULATION PROTEIN Q"/>
    <property type="match status" value="1"/>
</dbReference>
<dbReference type="Pfam" id="PF01551">
    <property type="entry name" value="Peptidase_M23"/>
    <property type="match status" value="1"/>
</dbReference>
<keyword evidence="3" id="KW-1185">Reference proteome</keyword>
<evidence type="ECO:0000313" key="2">
    <source>
        <dbReference type="EMBL" id="GAB56398.1"/>
    </source>
</evidence>
<reference evidence="2 3" key="2">
    <citation type="journal article" date="2017" name="Antonie Van Leeuwenhoek">
        <title>Rhizobium rhizosphaerae sp. nov., a novel species isolated from rice rhizosphere.</title>
        <authorList>
            <person name="Zhao J.J."/>
            <person name="Zhang J."/>
            <person name="Zhang R.J."/>
            <person name="Zhang C.W."/>
            <person name="Yin H.Q."/>
            <person name="Zhang X.X."/>
        </authorList>
    </citation>
    <scope>NUCLEOTIDE SEQUENCE [LARGE SCALE GENOMIC DNA]</scope>
    <source>
        <strain evidence="2 3">ACAM 611</strain>
    </source>
</reference>
<dbReference type="SUPFAM" id="SSF51261">
    <property type="entry name" value="Duplicated hybrid motif"/>
    <property type="match status" value="1"/>
</dbReference>
<dbReference type="OrthoDB" id="9805070at2"/>
<dbReference type="Gene3D" id="2.70.70.10">
    <property type="entry name" value="Glucose Permease (Domain IIA)"/>
    <property type="match status" value="1"/>
</dbReference>
<dbReference type="RefSeq" id="WP_006006508.1">
    <property type="nucleotide sequence ID" value="NZ_BAET01000028.1"/>
</dbReference>
<dbReference type="STRING" id="56804.BAE46_05265"/>
<dbReference type="PANTHER" id="PTHR21666">
    <property type="entry name" value="PEPTIDASE-RELATED"/>
    <property type="match status" value="1"/>
</dbReference>
<dbReference type="InterPro" id="IPR050570">
    <property type="entry name" value="Cell_wall_metabolism_enzyme"/>
</dbReference>
<dbReference type="EMBL" id="BAET01000028">
    <property type="protein sequence ID" value="GAB56398.1"/>
    <property type="molecule type" value="Genomic_DNA"/>
</dbReference>
<protein>
    <submittedName>
        <fullName evidence="2">M23/M37 peptidase domain protein</fullName>
    </submittedName>
</protein>
<dbReference type="CDD" id="cd12797">
    <property type="entry name" value="M23_peptidase"/>
    <property type="match status" value="1"/>
</dbReference>
<reference evidence="2 3" key="1">
    <citation type="journal article" date="2012" name="J. Bacteriol.">
        <title>Genome sequence of proteorhodopsin-containing sea ice bacterium Glaciecola punicea ACAM 611T.</title>
        <authorList>
            <person name="Qin Q.-L."/>
            <person name="Xie B.-B."/>
            <person name="Shu Y.-L."/>
            <person name="Rong J.-C."/>
            <person name="Zhao D.-L."/>
            <person name="Zhang X.-Y."/>
            <person name="Chen X.-L."/>
            <person name="Zhou B.-C."/>
            <person name="Zhanga Y.-Z."/>
        </authorList>
    </citation>
    <scope>NUCLEOTIDE SEQUENCE [LARGE SCALE GENOMIC DNA]</scope>
    <source>
        <strain evidence="2 3">ACAM 611</strain>
    </source>
</reference>
<comment type="caution">
    <text evidence="2">The sequence shown here is derived from an EMBL/GenBank/DDBJ whole genome shotgun (WGS) entry which is preliminary data.</text>
</comment>
<feature type="domain" description="M23ase beta-sheet core" evidence="1">
    <location>
        <begin position="190"/>
        <end position="284"/>
    </location>
</feature>
<dbReference type="AlphaFoldDB" id="H5TDM1"/>
<evidence type="ECO:0000259" key="1">
    <source>
        <dbReference type="Pfam" id="PF01551"/>
    </source>
</evidence>
<dbReference type="Proteomes" id="UP000053586">
    <property type="component" value="Unassembled WGS sequence"/>
</dbReference>